<dbReference type="Proteomes" id="UP000326912">
    <property type="component" value="Unassembled WGS sequence"/>
</dbReference>
<dbReference type="AlphaFoldDB" id="A0A5J4KEJ0"/>
<keyword evidence="1" id="KW-0812">Transmembrane</keyword>
<keyword evidence="3" id="KW-1185">Reference proteome</keyword>
<sequence length="121" mass="13564">MAHIITFSHPDYTVGFGFSPNLSLVDVEAIKERLAGSAQHLSLFHTAGRELHPAPKVLFVISMPQLERNMQVLPQNPEAFQFSDFAGYFDLLAIFSTMEFFGILIAVFLTNLCIDLAQEIF</sequence>
<gene>
    <name evidence="2" type="ORF">KDW_00850</name>
</gene>
<reference evidence="2 3" key="1">
    <citation type="submission" date="2019-10" db="EMBL/GenBank/DDBJ databases">
        <title>Dictyobacter vulcani sp. nov., within the class Ktedonobacteria, isolated from soil of volcanic Mt. Zao.</title>
        <authorList>
            <person name="Zheng Y."/>
            <person name="Wang C.M."/>
            <person name="Sakai Y."/>
            <person name="Abe K."/>
            <person name="Yokota A."/>
            <person name="Yabe S."/>
        </authorList>
    </citation>
    <scope>NUCLEOTIDE SEQUENCE [LARGE SCALE GENOMIC DNA]</scope>
    <source>
        <strain evidence="2 3">W12</strain>
    </source>
</reference>
<keyword evidence="1" id="KW-1133">Transmembrane helix</keyword>
<dbReference type="EMBL" id="BKZW01000001">
    <property type="protein sequence ID" value="GER85923.1"/>
    <property type="molecule type" value="Genomic_DNA"/>
</dbReference>
<evidence type="ECO:0000313" key="2">
    <source>
        <dbReference type="EMBL" id="GER85923.1"/>
    </source>
</evidence>
<comment type="caution">
    <text evidence="2">The sequence shown here is derived from an EMBL/GenBank/DDBJ whole genome shotgun (WGS) entry which is preliminary data.</text>
</comment>
<protein>
    <submittedName>
        <fullName evidence="2">Uncharacterized protein</fullName>
    </submittedName>
</protein>
<keyword evidence="1" id="KW-0472">Membrane</keyword>
<organism evidence="2 3">
    <name type="scientific">Dictyobacter vulcani</name>
    <dbReference type="NCBI Taxonomy" id="2607529"/>
    <lineage>
        <taxon>Bacteria</taxon>
        <taxon>Bacillati</taxon>
        <taxon>Chloroflexota</taxon>
        <taxon>Ktedonobacteria</taxon>
        <taxon>Ktedonobacterales</taxon>
        <taxon>Dictyobacteraceae</taxon>
        <taxon>Dictyobacter</taxon>
    </lineage>
</organism>
<evidence type="ECO:0000256" key="1">
    <source>
        <dbReference type="SAM" id="Phobius"/>
    </source>
</evidence>
<feature type="transmembrane region" description="Helical" evidence="1">
    <location>
        <begin position="91"/>
        <end position="114"/>
    </location>
</feature>
<name>A0A5J4KEJ0_9CHLR</name>
<accession>A0A5J4KEJ0</accession>
<evidence type="ECO:0000313" key="3">
    <source>
        <dbReference type="Proteomes" id="UP000326912"/>
    </source>
</evidence>
<proteinExistence type="predicted"/>